<reference evidence="2 3" key="1">
    <citation type="submission" date="2020-12" db="EMBL/GenBank/DDBJ databases">
        <title>Whole genome sequences of gut porcine anaerobes.</title>
        <authorList>
            <person name="Kubasova T."/>
            <person name="Jahodarova E."/>
            <person name="Rychlik I."/>
        </authorList>
    </citation>
    <scope>NUCLEOTIDE SEQUENCE [LARGE SCALE GENOMIC DNA]</scope>
    <source>
        <strain evidence="2 3">An925</strain>
    </source>
</reference>
<organism evidence="2 3">
    <name type="scientific">Xylanibacter brevis</name>
    <dbReference type="NCBI Taxonomy" id="83231"/>
    <lineage>
        <taxon>Bacteria</taxon>
        <taxon>Pseudomonadati</taxon>
        <taxon>Bacteroidota</taxon>
        <taxon>Bacteroidia</taxon>
        <taxon>Bacteroidales</taxon>
        <taxon>Prevotellaceae</taxon>
        <taxon>Xylanibacter</taxon>
    </lineage>
</organism>
<keyword evidence="3" id="KW-1185">Reference proteome</keyword>
<proteinExistence type="predicted"/>
<feature type="chain" id="PRO_5047095877" evidence="1">
    <location>
        <begin position="23"/>
        <end position="272"/>
    </location>
</feature>
<protein>
    <submittedName>
        <fullName evidence="2">DUF3316 domain-containing protein</fullName>
    </submittedName>
</protein>
<dbReference type="EMBL" id="JADYTN010000031">
    <property type="protein sequence ID" value="MCF2564664.1"/>
    <property type="molecule type" value="Genomic_DNA"/>
</dbReference>
<dbReference type="Proteomes" id="UP001200470">
    <property type="component" value="Unassembled WGS sequence"/>
</dbReference>
<comment type="caution">
    <text evidence="2">The sequence shown here is derived from an EMBL/GenBank/DDBJ whole genome shotgun (WGS) entry which is preliminary data.</text>
</comment>
<dbReference type="RefSeq" id="WP_301638582.1">
    <property type="nucleotide sequence ID" value="NZ_JADYTN010000031.1"/>
</dbReference>
<accession>A0ABS9CKF0</accession>
<name>A0ABS9CKF0_9BACT</name>
<feature type="signal peptide" evidence="1">
    <location>
        <begin position="1"/>
        <end position="22"/>
    </location>
</feature>
<evidence type="ECO:0000313" key="2">
    <source>
        <dbReference type="EMBL" id="MCF2564664.1"/>
    </source>
</evidence>
<gene>
    <name evidence="2" type="ORF">I6E12_11190</name>
</gene>
<sequence length="272" mass="30791">MKTINRTLFVLALMLSATSATSQTATDSLRISTVSHMVGGGASQVLDTYLSAEHFSGPGVTYLCTVERQRPQRRWGTVMEHEVNFSSVSDRTDQRDELEGAYNFYWGRLRRWQLLDNHLTLQAGGMANASLGFIYNSSNSNNPAQARAHLNLMPTGVASYRFSVMRHPVVARYELALPLAGVMFSPNYGQTYYETFVRGDYDGNVRLTTFVSAPEFRQMLTLETPLSASIALRIGYLGNYQQFHVNHLKQHVYTHRFMVGITRRFSIISRRL</sequence>
<evidence type="ECO:0000313" key="3">
    <source>
        <dbReference type="Proteomes" id="UP001200470"/>
    </source>
</evidence>
<evidence type="ECO:0000256" key="1">
    <source>
        <dbReference type="SAM" id="SignalP"/>
    </source>
</evidence>
<keyword evidence="1" id="KW-0732">Signal</keyword>